<protein>
    <submittedName>
        <fullName evidence="1">Uncharacterized protein</fullName>
    </submittedName>
</protein>
<evidence type="ECO:0000313" key="1">
    <source>
        <dbReference type="EMBL" id="CAJ1078743.1"/>
    </source>
</evidence>
<organism evidence="1 2">
    <name type="scientific">Xyrichtys novacula</name>
    <name type="common">Pearly razorfish</name>
    <name type="synonym">Hemipteronotus novacula</name>
    <dbReference type="NCBI Taxonomy" id="13765"/>
    <lineage>
        <taxon>Eukaryota</taxon>
        <taxon>Metazoa</taxon>
        <taxon>Chordata</taxon>
        <taxon>Craniata</taxon>
        <taxon>Vertebrata</taxon>
        <taxon>Euteleostomi</taxon>
        <taxon>Actinopterygii</taxon>
        <taxon>Neopterygii</taxon>
        <taxon>Teleostei</taxon>
        <taxon>Neoteleostei</taxon>
        <taxon>Acanthomorphata</taxon>
        <taxon>Eupercaria</taxon>
        <taxon>Labriformes</taxon>
        <taxon>Labridae</taxon>
        <taxon>Xyrichtys</taxon>
    </lineage>
</organism>
<dbReference type="Proteomes" id="UP001178508">
    <property type="component" value="Chromosome 18"/>
</dbReference>
<keyword evidence="2" id="KW-1185">Reference proteome</keyword>
<reference evidence="1" key="1">
    <citation type="submission" date="2023-08" db="EMBL/GenBank/DDBJ databases">
        <authorList>
            <person name="Alioto T."/>
            <person name="Alioto T."/>
            <person name="Gomez Garrido J."/>
        </authorList>
    </citation>
    <scope>NUCLEOTIDE SEQUENCE</scope>
</reference>
<sequence length="67" mass="7636">MKPGEVRCGNPSQYEAERETTVTEGGVWAFLERITRLQGHRATTEKAETLLKHCRCLIISHVAWIEP</sequence>
<dbReference type="EMBL" id="OY660881">
    <property type="protein sequence ID" value="CAJ1078743.1"/>
    <property type="molecule type" value="Genomic_DNA"/>
</dbReference>
<name>A0AAV1H242_XYRNO</name>
<evidence type="ECO:0000313" key="2">
    <source>
        <dbReference type="Proteomes" id="UP001178508"/>
    </source>
</evidence>
<gene>
    <name evidence="1" type="ORF">XNOV1_A028721</name>
</gene>
<dbReference type="AlphaFoldDB" id="A0AAV1H242"/>
<accession>A0AAV1H242</accession>
<proteinExistence type="predicted"/>